<dbReference type="GO" id="GO:0045732">
    <property type="term" value="P:positive regulation of protein catabolic process"/>
    <property type="evidence" value="ECO:0000318"/>
    <property type="project" value="GO_Central"/>
</dbReference>
<dbReference type="OrthoDB" id="674779at2759"/>
<dbReference type="HOGENOM" id="CLU_032958_1_0_1"/>
<dbReference type="Proteomes" id="UP000008810">
    <property type="component" value="Chromosome 4"/>
</dbReference>
<accession>I1IK88</accession>
<evidence type="ECO:0000256" key="4">
    <source>
        <dbReference type="PROSITE-ProRule" id="PRU00023"/>
    </source>
</evidence>
<name>I1IK88_BRADI</name>
<dbReference type="eggNOG" id="ENOG502R3ZB">
    <property type="taxonomic scope" value="Eukaryota"/>
</dbReference>
<evidence type="ECO:0000256" key="3">
    <source>
        <dbReference type="ARBA" id="ARBA00023043"/>
    </source>
</evidence>
<evidence type="ECO:0000313" key="6">
    <source>
        <dbReference type="EnsemblPlants" id="KQJ87736"/>
    </source>
</evidence>
<dbReference type="PANTHER" id="PTHR24136">
    <property type="entry name" value="SOWAH (DROSOPHILA) HOMOLOG"/>
    <property type="match status" value="1"/>
</dbReference>
<reference evidence="6" key="3">
    <citation type="submission" date="2018-08" db="UniProtKB">
        <authorList>
            <consortium name="EnsemblPlants"/>
        </authorList>
    </citation>
    <scope>IDENTIFICATION</scope>
    <source>
        <strain evidence="6">cv. Bd21</strain>
    </source>
</reference>
<dbReference type="InterPro" id="IPR051573">
    <property type="entry name" value="Ankyrin-SOCS_box_domain"/>
</dbReference>
<comment type="similarity">
    <text evidence="1">Belongs to the ankyrin SOCS box (ASB) family.</text>
</comment>
<keyword evidence="2" id="KW-0677">Repeat</keyword>
<evidence type="ECO:0000313" key="5">
    <source>
        <dbReference type="EMBL" id="KQJ87736.1"/>
    </source>
</evidence>
<dbReference type="InterPro" id="IPR036770">
    <property type="entry name" value="Ankyrin_rpt-contain_sf"/>
</dbReference>
<evidence type="ECO:0000313" key="7">
    <source>
        <dbReference type="Proteomes" id="UP000008810"/>
    </source>
</evidence>
<protein>
    <submittedName>
        <fullName evidence="5 6">Uncharacterized protein</fullName>
    </submittedName>
</protein>
<gene>
    <name evidence="5" type="ORF">BRADI_4g13250v3</name>
</gene>
<dbReference type="SUPFAM" id="SSF48403">
    <property type="entry name" value="Ankyrin repeat"/>
    <property type="match status" value="1"/>
</dbReference>
<feature type="repeat" description="ANK" evidence="4">
    <location>
        <begin position="64"/>
        <end position="96"/>
    </location>
</feature>
<dbReference type="EnsemblPlants" id="KQJ87736">
    <property type="protein sequence ID" value="KQJ87736"/>
    <property type="gene ID" value="BRADI_4g13250v3"/>
</dbReference>
<evidence type="ECO:0000256" key="2">
    <source>
        <dbReference type="ARBA" id="ARBA00022737"/>
    </source>
</evidence>
<dbReference type="PROSITE" id="PS50088">
    <property type="entry name" value="ANK_REPEAT"/>
    <property type="match status" value="1"/>
</dbReference>
<evidence type="ECO:0000256" key="1">
    <source>
        <dbReference type="ARBA" id="ARBA00005949"/>
    </source>
</evidence>
<dbReference type="InParanoid" id="I1IK88"/>
<dbReference type="AlphaFoldDB" id="I1IK88"/>
<reference evidence="5" key="2">
    <citation type="submission" date="2017-06" db="EMBL/GenBank/DDBJ databases">
        <title>WGS assembly of Brachypodium distachyon.</title>
        <authorList>
            <consortium name="The International Brachypodium Initiative"/>
            <person name="Lucas S."/>
            <person name="Harmon-Smith M."/>
            <person name="Lail K."/>
            <person name="Tice H."/>
            <person name="Grimwood J."/>
            <person name="Bruce D."/>
            <person name="Barry K."/>
            <person name="Shu S."/>
            <person name="Lindquist E."/>
            <person name="Wang M."/>
            <person name="Pitluck S."/>
            <person name="Vogel J.P."/>
            <person name="Garvin D.F."/>
            <person name="Mockler T.C."/>
            <person name="Schmutz J."/>
            <person name="Rokhsar D."/>
            <person name="Bevan M.W."/>
        </authorList>
    </citation>
    <scope>NUCLEOTIDE SEQUENCE</scope>
    <source>
        <strain evidence="5">Bd21</strain>
    </source>
</reference>
<keyword evidence="3 4" id="KW-0040">ANK repeat</keyword>
<dbReference type="EMBL" id="CM000883">
    <property type="protein sequence ID" value="KQJ87736.1"/>
    <property type="molecule type" value="Genomic_DNA"/>
</dbReference>
<dbReference type="PANTHER" id="PTHR24136:SF50">
    <property type="match status" value="1"/>
</dbReference>
<keyword evidence="7" id="KW-1185">Reference proteome</keyword>
<proteinExistence type="inferred from homology"/>
<reference evidence="5 6" key="1">
    <citation type="journal article" date="2010" name="Nature">
        <title>Genome sequencing and analysis of the model grass Brachypodium distachyon.</title>
        <authorList>
            <consortium name="International Brachypodium Initiative"/>
        </authorList>
    </citation>
    <scope>NUCLEOTIDE SEQUENCE [LARGE SCALE GENOMIC DNA]</scope>
    <source>
        <strain evidence="5 6">Bd21</strain>
    </source>
</reference>
<dbReference type="InterPro" id="IPR002110">
    <property type="entry name" value="Ankyrin_rpt"/>
</dbReference>
<dbReference type="GO" id="GO:0016567">
    <property type="term" value="P:protein ubiquitination"/>
    <property type="evidence" value="ECO:0000318"/>
    <property type="project" value="GO_Central"/>
</dbReference>
<dbReference type="Gene3D" id="1.25.40.20">
    <property type="entry name" value="Ankyrin repeat-containing domain"/>
    <property type="match status" value="1"/>
</dbReference>
<sequence>MESAGRTSGFHDDDCGLAWGFIITPLAFTQMVRQSALRCARAALAGKAAALCGFRANPNCMNRYGYFPLHEAAAMFSVDMIRLLFRYKASANVRTAGAEVIEGLLPLHVVVENTCLHKYLEHSAFLSQEDVENDKADANYVCKLIHLLFLPELRIFLDTTRLLGERTDNLIDELWNYMKEGRLVESAVLLLATQKQICRGLSCNRNCKNKQDGFYVLINVFRTALLAWTELPRDEVTRRVSSILQDNGFGGPAGEDVDIGDLSHYDHVFSEQGGDTFAIKAALGIPCPHYSKAEKVARNKGTPRGWGIEYARTSCFPVWRSVLKHKSPVKVIPAAPVHKVVGQGCPLVPDVNLFGPVGRLKQLSNQHNRTFCSFAFPLLKVLRKAA</sequence>
<organism evidence="5">
    <name type="scientific">Brachypodium distachyon</name>
    <name type="common">Purple false brome</name>
    <name type="synonym">Trachynia distachya</name>
    <dbReference type="NCBI Taxonomy" id="15368"/>
    <lineage>
        <taxon>Eukaryota</taxon>
        <taxon>Viridiplantae</taxon>
        <taxon>Streptophyta</taxon>
        <taxon>Embryophyta</taxon>
        <taxon>Tracheophyta</taxon>
        <taxon>Spermatophyta</taxon>
        <taxon>Magnoliopsida</taxon>
        <taxon>Liliopsida</taxon>
        <taxon>Poales</taxon>
        <taxon>Poaceae</taxon>
        <taxon>BOP clade</taxon>
        <taxon>Pooideae</taxon>
        <taxon>Stipodae</taxon>
        <taxon>Brachypodieae</taxon>
        <taxon>Brachypodium</taxon>
    </lineage>
</organism>
<dbReference type="Gramene" id="KQJ87736">
    <property type="protein sequence ID" value="KQJ87736"/>
    <property type="gene ID" value="BRADI_4g13250v3"/>
</dbReference>